<protein>
    <submittedName>
        <fullName evidence="3">Uncharacterized protein</fullName>
    </submittedName>
</protein>
<dbReference type="EMBL" id="LR797536">
    <property type="protein sequence ID" value="CAB4223453.1"/>
    <property type="molecule type" value="Genomic_DNA"/>
</dbReference>
<proteinExistence type="predicted"/>
<accession>A0A6J5T6S7</accession>
<dbReference type="EMBL" id="LR796943">
    <property type="protein sequence ID" value="CAB4176892.1"/>
    <property type="molecule type" value="Genomic_DNA"/>
</dbReference>
<evidence type="ECO:0000313" key="1">
    <source>
        <dbReference type="EMBL" id="CAB4176892.1"/>
    </source>
</evidence>
<sequence length="63" mass="7630">MIERVLDWWASVEPWILWPVSAFYETRLGAWWCERQGHDDVWWFNLGGYEPDMHCKRCGKDLG</sequence>
<organism evidence="3">
    <name type="scientific">uncultured Caudovirales phage</name>
    <dbReference type="NCBI Taxonomy" id="2100421"/>
    <lineage>
        <taxon>Viruses</taxon>
        <taxon>Duplodnaviria</taxon>
        <taxon>Heunggongvirae</taxon>
        <taxon>Uroviricota</taxon>
        <taxon>Caudoviricetes</taxon>
        <taxon>Peduoviridae</taxon>
        <taxon>Maltschvirus</taxon>
        <taxon>Maltschvirus maltsch</taxon>
    </lineage>
</organism>
<name>A0A6J5T6S7_9CAUD</name>
<reference evidence="3" key="1">
    <citation type="submission" date="2020-05" db="EMBL/GenBank/DDBJ databases">
        <authorList>
            <person name="Chiriac C."/>
            <person name="Salcher M."/>
            <person name="Ghai R."/>
            <person name="Kavagutti S V."/>
        </authorList>
    </citation>
    <scope>NUCLEOTIDE SEQUENCE</scope>
</reference>
<evidence type="ECO:0000313" key="3">
    <source>
        <dbReference type="EMBL" id="CAB4223453.1"/>
    </source>
</evidence>
<evidence type="ECO:0000313" key="2">
    <source>
        <dbReference type="EMBL" id="CAB4211090.1"/>
    </source>
</evidence>
<gene>
    <name evidence="2" type="ORF">UFOVP1425_79</name>
    <name evidence="3" type="ORF">UFOVP1672_57</name>
    <name evidence="1" type="ORF">UFOVP988_79</name>
</gene>
<dbReference type="EMBL" id="LR797367">
    <property type="protein sequence ID" value="CAB4211090.1"/>
    <property type="molecule type" value="Genomic_DNA"/>
</dbReference>